<gene>
    <name evidence="2" type="ORF">VM1G_10624</name>
</gene>
<accession>A0A194VIL6</accession>
<feature type="compositionally biased region" description="Low complexity" evidence="1">
    <location>
        <begin position="338"/>
        <end position="362"/>
    </location>
</feature>
<protein>
    <submittedName>
        <fullName evidence="2">Uncharacterized protein</fullName>
    </submittedName>
</protein>
<keyword evidence="3" id="KW-1185">Reference proteome</keyword>
<dbReference type="OrthoDB" id="5237412at2759"/>
<evidence type="ECO:0000256" key="1">
    <source>
        <dbReference type="SAM" id="MobiDB-lite"/>
    </source>
</evidence>
<evidence type="ECO:0000313" key="2">
    <source>
        <dbReference type="EMBL" id="KUI63823.1"/>
    </source>
</evidence>
<dbReference type="AlphaFoldDB" id="A0A194VIL6"/>
<feature type="region of interest" description="Disordered" evidence="1">
    <location>
        <begin position="323"/>
        <end position="374"/>
    </location>
</feature>
<name>A0A194VIL6_CYTMA</name>
<reference evidence="2" key="1">
    <citation type="submission" date="2014-12" db="EMBL/GenBank/DDBJ databases">
        <title>Genome Sequence of Valsa Canker Pathogens Uncovers a Specific Adaption of Colonization on Woody Bark.</title>
        <authorList>
            <person name="Yin Z."/>
            <person name="Liu H."/>
            <person name="Gao X."/>
            <person name="Li Z."/>
            <person name="Song N."/>
            <person name="Ke X."/>
            <person name="Dai Q."/>
            <person name="Wu Y."/>
            <person name="Sun Y."/>
            <person name="Xu J.-R."/>
            <person name="Kang Z.K."/>
            <person name="Wang L."/>
            <person name="Huang L."/>
        </authorList>
    </citation>
    <scope>NUCLEOTIDE SEQUENCE [LARGE SCALE GENOMIC DNA]</scope>
    <source>
        <strain evidence="2">03-8</strain>
    </source>
</reference>
<organism evidence="2 3">
    <name type="scientific">Cytospora mali</name>
    <name type="common">Apple Valsa canker fungus</name>
    <name type="synonym">Valsa mali</name>
    <dbReference type="NCBI Taxonomy" id="578113"/>
    <lineage>
        <taxon>Eukaryota</taxon>
        <taxon>Fungi</taxon>
        <taxon>Dikarya</taxon>
        <taxon>Ascomycota</taxon>
        <taxon>Pezizomycotina</taxon>
        <taxon>Sordariomycetes</taxon>
        <taxon>Sordariomycetidae</taxon>
        <taxon>Diaporthales</taxon>
        <taxon>Cytosporaceae</taxon>
        <taxon>Cytospora</taxon>
    </lineage>
</organism>
<proteinExistence type="predicted"/>
<feature type="compositionally biased region" description="Polar residues" evidence="1">
    <location>
        <begin position="115"/>
        <end position="130"/>
    </location>
</feature>
<evidence type="ECO:0000313" key="3">
    <source>
        <dbReference type="Proteomes" id="UP000078559"/>
    </source>
</evidence>
<dbReference type="Proteomes" id="UP000078559">
    <property type="component" value="Unassembled WGS sequence"/>
</dbReference>
<sequence length="374" mass="40359">MSLPRNAVRALPRAGLARTRPGTVSLSWALRSASISTSPSTADSIPWGPGHQNPAPPAPERRGPPPGKCYRAVHIAGLDPSVTLTDLIQSIAATAPVGMILSAQLVPATPRTSPPEGSTEAQLSGASATDASEPKPDLKADILFGNSDAPYKLRQAAREKTFLVKGKTPFVAVNTNLIFSRPKAELRRSRVLHIRGPPDAEGFDEETIRGVLTSNAAAMEAVGALGVSSESVETREEDEGGGSVARVMEWRFFGVLQARTFERVLRAHYGKRLQVDSAPDPCWDYRDMREYLRRVSVKEQGPTYRQLFQRPVASPSVPVYPAYFMDSDAPTEKHTPTTKHTPPTESTSTEEPTSTEGRSPTEGMEPGPASTNKV</sequence>
<dbReference type="EMBL" id="KN796115">
    <property type="protein sequence ID" value="KUI63823.1"/>
    <property type="molecule type" value="Genomic_DNA"/>
</dbReference>
<feature type="region of interest" description="Disordered" evidence="1">
    <location>
        <begin position="37"/>
        <end position="67"/>
    </location>
</feature>
<feature type="region of interest" description="Disordered" evidence="1">
    <location>
        <begin position="107"/>
        <end position="136"/>
    </location>
</feature>